<keyword evidence="5" id="KW-0378">Hydrolase</keyword>
<name>A0ABR2YCF3_9CHLO</name>
<feature type="domain" description="Ubiquitin-like" evidence="6">
    <location>
        <begin position="425"/>
        <end position="454"/>
    </location>
</feature>
<proteinExistence type="inferred from homology"/>
<evidence type="ECO:0000313" key="8">
    <source>
        <dbReference type="Proteomes" id="UP001491310"/>
    </source>
</evidence>
<dbReference type="InterPro" id="IPR029071">
    <property type="entry name" value="Ubiquitin-like_domsf"/>
</dbReference>
<protein>
    <recommendedName>
        <fullName evidence="5">Pectin acetylesterase</fullName>
        <ecNumber evidence="5">3.1.1.-</ecNumber>
    </recommendedName>
</protein>
<keyword evidence="5" id="KW-0964">Secreted</keyword>
<evidence type="ECO:0000256" key="4">
    <source>
        <dbReference type="ARBA" id="ARBA00022512"/>
    </source>
</evidence>
<accession>A0ABR2YCF3</accession>
<dbReference type="InterPro" id="IPR004963">
    <property type="entry name" value="PAE/NOTUM"/>
</dbReference>
<dbReference type="PANTHER" id="PTHR21562:SF83">
    <property type="entry name" value="PECTIN ACETYLESTERASE 4"/>
    <property type="match status" value="1"/>
</dbReference>
<evidence type="ECO:0000256" key="5">
    <source>
        <dbReference type="RuleBase" id="RU363114"/>
    </source>
</evidence>
<evidence type="ECO:0000256" key="1">
    <source>
        <dbReference type="ARBA" id="ARBA00003534"/>
    </source>
</evidence>
<gene>
    <name evidence="7" type="ORF">WJX75_007070</name>
</gene>
<evidence type="ECO:0000313" key="7">
    <source>
        <dbReference type="EMBL" id="KAK9902181.1"/>
    </source>
</evidence>
<dbReference type="InterPro" id="IPR000626">
    <property type="entry name" value="Ubiquitin-like_dom"/>
</dbReference>
<evidence type="ECO:0000256" key="3">
    <source>
        <dbReference type="ARBA" id="ARBA00005784"/>
    </source>
</evidence>
<dbReference type="EC" id="3.1.1.-" evidence="5"/>
<evidence type="ECO:0000256" key="2">
    <source>
        <dbReference type="ARBA" id="ARBA00004191"/>
    </source>
</evidence>
<dbReference type="CDD" id="cd17039">
    <property type="entry name" value="Ubl_ubiquitin_like"/>
    <property type="match status" value="1"/>
</dbReference>
<dbReference type="EMBL" id="JALJOT010000016">
    <property type="protein sequence ID" value="KAK9902181.1"/>
    <property type="molecule type" value="Genomic_DNA"/>
</dbReference>
<dbReference type="Proteomes" id="UP001491310">
    <property type="component" value="Unassembled WGS sequence"/>
</dbReference>
<dbReference type="SUPFAM" id="SSF54236">
    <property type="entry name" value="Ubiquitin-like"/>
    <property type="match status" value="1"/>
</dbReference>
<dbReference type="Gene3D" id="3.10.20.90">
    <property type="entry name" value="Phosphatidylinositol 3-kinase Catalytic Subunit, Chain A, domain 1"/>
    <property type="match status" value="1"/>
</dbReference>
<organism evidence="7 8">
    <name type="scientific">Coccomyxa subellipsoidea</name>
    <dbReference type="NCBI Taxonomy" id="248742"/>
    <lineage>
        <taxon>Eukaryota</taxon>
        <taxon>Viridiplantae</taxon>
        <taxon>Chlorophyta</taxon>
        <taxon>core chlorophytes</taxon>
        <taxon>Trebouxiophyceae</taxon>
        <taxon>Trebouxiophyceae incertae sedis</taxon>
        <taxon>Coccomyxaceae</taxon>
        <taxon>Coccomyxa</taxon>
    </lineage>
</organism>
<dbReference type="PROSITE" id="PS50053">
    <property type="entry name" value="UBIQUITIN_2"/>
    <property type="match status" value="1"/>
</dbReference>
<dbReference type="PANTHER" id="PTHR21562">
    <property type="entry name" value="NOTUM-RELATED"/>
    <property type="match status" value="1"/>
</dbReference>
<keyword evidence="4 5" id="KW-0134">Cell wall</keyword>
<comment type="subcellular location">
    <subcellularLocation>
        <location evidence="2 5">Secreted</location>
        <location evidence="2 5">Cell wall</location>
    </subcellularLocation>
</comment>
<keyword evidence="8" id="KW-1185">Reference proteome</keyword>
<reference evidence="7 8" key="1">
    <citation type="journal article" date="2024" name="Nat. Commun.">
        <title>Phylogenomics reveals the evolutionary origins of lichenization in chlorophyte algae.</title>
        <authorList>
            <person name="Puginier C."/>
            <person name="Libourel C."/>
            <person name="Otte J."/>
            <person name="Skaloud P."/>
            <person name="Haon M."/>
            <person name="Grisel S."/>
            <person name="Petersen M."/>
            <person name="Berrin J.G."/>
            <person name="Delaux P.M."/>
            <person name="Dal Grande F."/>
            <person name="Keller J."/>
        </authorList>
    </citation>
    <scope>NUCLEOTIDE SEQUENCE [LARGE SCALE GENOMIC DNA]</scope>
    <source>
        <strain evidence="7 8">SAG 216-7</strain>
    </source>
</reference>
<dbReference type="Pfam" id="PF03283">
    <property type="entry name" value="PAE"/>
    <property type="match status" value="1"/>
</dbReference>
<comment type="caution">
    <text evidence="7">The sequence shown here is derived from an EMBL/GenBank/DDBJ whole genome shotgun (WGS) entry which is preliminary data.</text>
</comment>
<comment type="function">
    <text evidence="1 5">Hydrolyzes acetyl esters in homogalacturonan regions of pectin. In type I primary cell wall, galacturonic acid residues of pectin can be acetylated at the O-2 and O-3 positions. Decreasing the degree of acetylation of pectin gels in vitro alters their physical properties.</text>
</comment>
<comment type="similarity">
    <text evidence="3 5">Belongs to the pectinacetylesterase family.</text>
</comment>
<evidence type="ECO:0000259" key="6">
    <source>
        <dbReference type="PROSITE" id="PS50053"/>
    </source>
</evidence>
<sequence>MQLHTITHVDQLAVCNDGSPGAYYHRNGAVDNSTRWVIRFLGGAWCWDGPSCAARNASTPYLMSTSALPAQTSARTSVPGLPDVVLQSHGITSWDPAQNPHFNSWNHVHVWYCSSDSHLGDASPGSGSAFGAWQFRGRRIAAAVIADLLAGRGLSEATHVLLTGDSAGGVGVMNLADDIAGTLRDEAPDLEMVKLFVDAGWFLDISPYANRSDGMTFEKCAKALPASYGAVFDRSCEQHFGAISSWRCFFAQDCQAFIETPALFHEYLYDSANLGYDGAGSPAEAEDFRSRMEASIKAAAATGWNGSCDGGDSEGVSLNNTGARLAVPQAAVVPGGGVSRQGNENGMGLGGQDCEGVRAEGTSVALIPLKPNNWWLWWLYRVTAYPEWTAAEVKQALWAGGIQRSNKPREKCNTPGLQKWEDLALIYAGQIMEDDKQLKEYSVPPGCQVCIAVETAKLYADPDADSAYWN</sequence>
<keyword evidence="5" id="KW-0961">Cell wall biogenesis/degradation</keyword>